<dbReference type="InterPro" id="IPR036388">
    <property type="entry name" value="WH-like_DNA-bd_sf"/>
</dbReference>
<dbReference type="RefSeq" id="WP_271635623.1">
    <property type="nucleotide sequence ID" value="NZ_CP094970.1"/>
</dbReference>
<proteinExistence type="predicted"/>
<dbReference type="SUPFAM" id="SSF46785">
    <property type="entry name" value="Winged helix' DNA-binding domain"/>
    <property type="match status" value="1"/>
</dbReference>
<dbReference type="PROSITE" id="PS50995">
    <property type="entry name" value="HTH_MARR_2"/>
    <property type="match status" value="1"/>
</dbReference>
<evidence type="ECO:0000313" key="2">
    <source>
        <dbReference type="EMBL" id="UYM06705.1"/>
    </source>
</evidence>
<name>A0AA46YLA1_9ACTN</name>
<reference evidence="2" key="1">
    <citation type="submission" date="2022-01" db="EMBL/GenBank/DDBJ databases">
        <title>Nocardioidaceae gen. sp. A5X3R13.</title>
        <authorList>
            <person name="Lopez Marin M.A."/>
            <person name="Uhlik O."/>
        </authorList>
    </citation>
    <scope>NUCLEOTIDE SEQUENCE</scope>
    <source>
        <strain evidence="2">A5X3R13</strain>
    </source>
</reference>
<dbReference type="EMBL" id="CP094970">
    <property type="protein sequence ID" value="UYM06705.1"/>
    <property type="molecule type" value="Genomic_DNA"/>
</dbReference>
<dbReference type="Gene3D" id="1.10.10.10">
    <property type="entry name" value="Winged helix-like DNA-binding domain superfamily/Winged helix DNA-binding domain"/>
    <property type="match status" value="1"/>
</dbReference>
<dbReference type="InterPro" id="IPR036390">
    <property type="entry name" value="WH_DNA-bd_sf"/>
</dbReference>
<sequence>MTTTAPTRPTLLDAITRFSRAMRASGRRFDRLETSLSRTDSALLRYLLTHGDSRAGDIATEYGIDASVVSRQVGCLVERGYVERRTDPADARAALLAITEAGRELLAEFDRKYSHYLAQRFEDWSEERIAHTAAVLDEVAAKLLHDHHDEKDS</sequence>
<dbReference type="InterPro" id="IPR039422">
    <property type="entry name" value="MarR/SlyA-like"/>
</dbReference>
<dbReference type="KEGG" id="sgrg:L0C25_06440"/>
<dbReference type="PANTHER" id="PTHR33164:SF57">
    <property type="entry name" value="MARR-FAMILY TRANSCRIPTIONAL REGULATOR"/>
    <property type="match status" value="1"/>
</dbReference>
<dbReference type="GO" id="GO:0006950">
    <property type="term" value="P:response to stress"/>
    <property type="evidence" value="ECO:0007669"/>
    <property type="project" value="TreeGrafter"/>
</dbReference>
<dbReference type="Proteomes" id="UP001164390">
    <property type="component" value="Chromosome"/>
</dbReference>
<dbReference type="PANTHER" id="PTHR33164">
    <property type="entry name" value="TRANSCRIPTIONAL REGULATOR, MARR FAMILY"/>
    <property type="match status" value="1"/>
</dbReference>
<dbReference type="Pfam" id="PF12802">
    <property type="entry name" value="MarR_2"/>
    <property type="match status" value="1"/>
</dbReference>
<evidence type="ECO:0000313" key="3">
    <source>
        <dbReference type="Proteomes" id="UP001164390"/>
    </source>
</evidence>
<organism evidence="2 3">
    <name type="scientific">Solicola gregarius</name>
    <dbReference type="NCBI Taxonomy" id="2908642"/>
    <lineage>
        <taxon>Bacteria</taxon>
        <taxon>Bacillati</taxon>
        <taxon>Actinomycetota</taxon>
        <taxon>Actinomycetes</taxon>
        <taxon>Propionibacteriales</taxon>
        <taxon>Nocardioidaceae</taxon>
        <taxon>Solicola</taxon>
    </lineage>
</organism>
<gene>
    <name evidence="2" type="ORF">L0C25_06440</name>
</gene>
<dbReference type="SMART" id="SM00347">
    <property type="entry name" value="HTH_MARR"/>
    <property type="match status" value="1"/>
</dbReference>
<accession>A0AA46YLA1</accession>
<dbReference type="InterPro" id="IPR000835">
    <property type="entry name" value="HTH_MarR-typ"/>
</dbReference>
<keyword evidence="3" id="KW-1185">Reference proteome</keyword>
<feature type="domain" description="HTH marR-type" evidence="1">
    <location>
        <begin position="8"/>
        <end position="141"/>
    </location>
</feature>
<dbReference type="AlphaFoldDB" id="A0AA46YLA1"/>
<evidence type="ECO:0000259" key="1">
    <source>
        <dbReference type="PROSITE" id="PS50995"/>
    </source>
</evidence>
<dbReference type="GO" id="GO:0003700">
    <property type="term" value="F:DNA-binding transcription factor activity"/>
    <property type="evidence" value="ECO:0007669"/>
    <property type="project" value="InterPro"/>
</dbReference>
<protein>
    <submittedName>
        <fullName evidence="2">MarR family winged helix-turn-helix transcriptional regulator</fullName>
    </submittedName>
</protein>